<feature type="transmembrane region" description="Helical" evidence="1">
    <location>
        <begin position="12"/>
        <end position="32"/>
    </location>
</feature>
<dbReference type="RefSeq" id="WP_069835695.1">
    <property type="nucleotide sequence ID" value="NZ_MDGQ01000005.1"/>
</dbReference>
<evidence type="ECO:0000313" key="3">
    <source>
        <dbReference type="Proteomes" id="UP000095552"/>
    </source>
</evidence>
<evidence type="ECO:0000313" key="2">
    <source>
        <dbReference type="EMBL" id="OEK04190.1"/>
    </source>
</evidence>
<dbReference type="EMBL" id="MDGQ01000005">
    <property type="protein sequence ID" value="OEK04190.1"/>
    <property type="molecule type" value="Genomic_DNA"/>
</dbReference>
<reference evidence="2 3" key="1">
    <citation type="submission" date="2016-08" db="EMBL/GenBank/DDBJ databases">
        <title>Draft genome of Fabibacter sp. strain SK-8.</title>
        <authorList>
            <person name="Wong S.-K."/>
            <person name="Hamasaki K."/>
            <person name="Yoshizawa S."/>
        </authorList>
    </citation>
    <scope>NUCLEOTIDE SEQUENCE [LARGE SCALE GENOMIC DNA]</scope>
    <source>
        <strain evidence="2 3">SK-8</strain>
    </source>
</reference>
<keyword evidence="1" id="KW-0812">Transmembrane</keyword>
<keyword evidence="1" id="KW-0472">Membrane</keyword>
<sequence length="153" mass="17342">MATSRSEKVTQFAIVVIAVCAVVVSVWQVSIAQRHNRLSVRPYLNFFSGWATEDTWALKLQNEGIGPAIIKSVSLTYKGETYTHWDAVLDAAEIRDKRVNSINLGIDAPFKADKEIIYLQLKGDPKNRVLYGIEVLIKYTSIYDEPFEIGMRF</sequence>
<evidence type="ECO:0000256" key="1">
    <source>
        <dbReference type="SAM" id="Phobius"/>
    </source>
</evidence>
<keyword evidence="1" id="KW-1133">Transmembrane helix</keyword>
<keyword evidence="3" id="KW-1185">Reference proteome</keyword>
<proteinExistence type="predicted"/>
<accession>A0A1E5SYJ1</accession>
<protein>
    <submittedName>
        <fullName evidence="2">Uncharacterized protein</fullName>
    </submittedName>
</protein>
<name>A0A1E5SYJ1_9BACT</name>
<gene>
    <name evidence="2" type="ORF">BFP71_11950</name>
</gene>
<organism evidence="2 3">
    <name type="scientific">Roseivirga misakiensis</name>
    <dbReference type="NCBI Taxonomy" id="1563681"/>
    <lineage>
        <taxon>Bacteria</taxon>
        <taxon>Pseudomonadati</taxon>
        <taxon>Bacteroidota</taxon>
        <taxon>Cytophagia</taxon>
        <taxon>Cytophagales</taxon>
        <taxon>Roseivirgaceae</taxon>
        <taxon>Roseivirga</taxon>
    </lineage>
</organism>
<dbReference type="OrthoDB" id="763750at2"/>
<dbReference type="Proteomes" id="UP000095552">
    <property type="component" value="Unassembled WGS sequence"/>
</dbReference>
<dbReference type="AlphaFoldDB" id="A0A1E5SYJ1"/>
<comment type="caution">
    <text evidence="2">The sequence shown here is derived from an EMBL/GenBank/DDBJ whole genome shotgun (WGS) entry which is preliminary data.</text>
</comment>
<dbReference type="STRING" id="1563681.BFP71_11950"/>